<dbReference type="EMBL" id="PEBV01000014">
    <property type="protein sequence ID" value="PTQ53537.1"/>
    <property type="molecule type" value="Genomic_DNA"/>
</dbReference>
<dbReference type="Proteomes" id="UP000244180">
    <property type="component" value="Unassembled WGS sequence"/>
</dbReference>
<gene>
    <name evidence="2" type="ORF">HSCHL_1714</name>
</gene>
<protein>
    <submittedName>
        <fullName evidence="2">Uncharacterized protein</fullName>
    </submittedName>
</protein>
<feature type="region of interest" description="Disordered" evidence="1">
    <location>
        <begin position="1"/>
        <end position="24"/>
    </location>
</feature>
<dbReference type="InterPro" id="IPR045527">
    <property type="entry name" value="DUF6470"/>
</dbReference>
<evidence type="ECO:0000313" key="2">
    <source>
        <dbReference type="EMBL" id="PTQ53537.1"/>
    </source>
</evidence>
<evidence type="ECO:0000313" key="3">
    <source>
        <dbReference type="Proteomes" id="UP000244180"/>
    </source>
</evidence>
<comment type="caution">
    <text evidence="2">The sequence shown here is derived from an EMBL/GenBank/DDBJ whole genome shotgun (WGS) entry which is preliminary data.</text>
</comment>
<reference evidence="2 3" key="1">
    <citation type="submission" date="2017-08" db="EMBL/GenBank/DDBJ databases">
        <title>Burning lignite coal seam in the remote Altai Mountains harbors a hydrogen-driven thermophilic microbial community.</title>
        <authorList>
            <person name="Kadnikov V.V."/>
            <person name="Mardanov A.V."/>
            <person name="Ivasenko D."/>
            <person name="Beletsky A.V."/>
            <person name="Karnachuk O.V."/>
            <person name="Ravin N.V."/>
        </authorList>
    </citation>
    <scope>NUCLEOTIDE SEQUENCE [LARGE SCALE GENOMIC DNA]</scope>
    <source>
        <strain evidence="2">AL33</strain>
    </source>
</reference>
<accession>A0A2T5GBG7</accession>
<name>A0A2T5GBG7_HYDSH</name>
<feature type="compositionally biased region" description="Basic residues" evidence="1">
    <location>
        <begin position="1"/>
        <end position="11"/>
    </location>
</feature>
<evidence type="ECO:0000256" key="1">
    <source>
        <dbReference type="SAM" id="MobiDB-lite"/>
    </source>
</evidence>
<sequence>MGAGRRKRREKKTGEERSGRSMPGVRLIIGATRAAIAIERRPGKLLIRQPPADVSIRQVPARMRIERTPPKLSIDQSGAWAALGRLGALEAARRAAEAGREGALEGIARRAEEGRRLARIEAGTGGGRAIADIARDRAFPPPPPPPGLRFEPSAGAVRLAYDPGALRIAWERGGVEIEILPRRPEIDYVPGEVRIVPTAAPRLRFAAVVDDRVLPPWPAPSLEMRL</sequence>
<organism evidence="2 3">
    <name type="scientific">Hydrogenibacillus schlegelii</name>
    <name type="common">Bacillus schlegelii</name>
    <dbReference type="NCBI Taxonomy" id="1484"/>
    <lineage>
        <taxon>Bacteria</taxon>
        <taxon>Bacillati</taxon>
        <taxon>Bacillota</taxon>
        <taxon>Bacilli</taxon>
        <taxon>Bacillales</taxon>
        <taxon>Bacillales Family X. Incertae Sedis</taxon>
        <taxon>Hydrogenibacillus</taxon>
    </lineage>
</organism>
<dbReference type="AlphaFoldDB" id="A0A2T5GBG7"/>
<proteinExistence type="predicted"/>
<dbReference type="Pfam" id="PF20074">
    <property type="entry name" value="DUF6470"/>
    <property type="match status" value="1"/>
</dbReference>